<gene>
    <name evidence="8" type="ORF">FDP41_011102</name>
</gene>
<dbReference type="VEuPathDB" id="AmoebaDB:NF0112330"/>
<feature type="binding site" evidence="7">
    <location>
        <position position="171"/>
    </location>
    <ligand>
        <name>Mg(2+)</name>
        <dbReference type="ChEBI" id="CHEBI:18420"/>
    </ligand>
</feature>
<dbReference type="Proteomes" id="UP000444721">
    <property type="component" value="Unassembled WGS sequence"/>
</dbReference>
<keyword evidence="1 7" id="KW-0479">Metal-binding</keyword>
<dbReference type="Gene3D" id="1.10.400.10">
    <property type="entry name" value="GI Alpha 1, domain 2-like"/>
    <property type="match status" value="1"/>
</dbReference>
<sequence length="353" mass="41226">MGCFGNKDKSSSKEEEILDSKKILLLGAGDSGKSTIFKQLQRIYNNGFPVEERILKKNVIYENVLRNMMSLIKATHTFQIPIENEDNRERAGKIDQLSSKVLLSIERVWSSELGLEIKKLWEDPGVQRTFQKRSAFQIEDSAQYYFDNLERICEENYIPTEEDIVRARMKTTGLIEQKFVSHNTEFVMIDVGGQRNERKKWIHHFEGVDVVLFVTSMSEFDQKCYEDDQTNRMKESLQLFEDHINSRWFTNAQVYLLFNKYDLFEQKINAGVRLQDTFETYTGEKDPNIARDFIINLFTSKDINSKLVNVSCVTALDLAELGKQIEAMIQTIISRSKQQQENQNNQQQQPHHH</sequence>
<keyword evidence="4 6" id="KW-0342">GTP-binding</keyword>
<evidence type="ECO:0000256" key="6">
    <source>
        <dbReference type="PIRSR" id="PIRSR601019-1"/>
    </source>
</evidence>
<dbReference type="GO" id="GO:0046872">
    <property type="term" value="F:metal ion binding"/>
    <property type="evidence" value="ECO:0007669"/>
    <property type="project" value="UniProtKB-KW"/>
</dbReference>
<dbReference type="Gene3D" id="3.40.50.300">
    <property type="entry name" value="P-loop containing nucleotide triphosphate hydrolases"/>
    <property type="match status" value="1"/>
</dbReference>
<proteinExistence type="predicted"/>
<dbReference type="PANTHER" id="PTHR10218:SF302">
    <property type="entry name" value="GUANINE NUCLEOTIDE-BINDING PROTEIN ALPHA-5 SUBUNIT"/>
    <property type="match status" value="1"/>
</dbReference>
<evidence type="ECO:0000256" key="1">
    <source>
        <dbReference type="ARBA" id="ARBA00022723"/>
    </source>
</evidence>
<dbReference type="VEuPathDB" id="AmoebaDB:FDP41_011102"/>
<reference evidence="8 9" key="1">
    <citation type="journal article" date="2019" name="Sci. Rep.">
        <title>Nanopore sequencing improves the draft genome of the human pathogenic amoeba Naegleria fowleri.</title>
        <authorList>
            <person name="Liechti N."/>
            <person name="Schurch N."/>
            <person name="Bruggmann R."/>
            <person name="Wittwer M."/>
        </authorList>
    </citation>
    <scope>NUCLEOTIDE SEQUENCE [LARGE SCALE GENOMIC DNA]</scope>
    <source>
        <strain evidence="8 9">ATCC 30894</strain>
    </source>
</reference>
<dbReference type="OrthoDB" id="5817230at2759"/>
<dbReference type="GO" id="GO:0005525">
    <property type="term" value="F:GTP binding"/>
    <property type="evidence" value="ECO:0007669"/>
    <property type="project" value="UniProtKB-KW"/>
</dbReference>
<evidence type="ECO:0000313" key="9">
    <source>
        <dbReference type="Proteomes" id="UP000444721"/>
    </source>
</evidence>
<evidence type="ECO:0000256" key="4">
    <source>
        <dbReference type="ARBA" id="ARBA00023134"/>
    </source>
</evidence>
<dbReference type="InterPro" id="IPR001019">
    <property type="entry name" value="Gprotein_alpha_su"/>
</dbReference>
<organism evidence="8 9">
    <name type="scientific">Naegleria fowleri</name>
    <name type="common">Brain eating amoeba</name>
    <dbReference type="NCBI Taxonomy" id="5763"/>
    <lineage>
        <taxon>Eukaryota</taxon>
        <taxon>Discoba</taxon>
        <taxon>Heterolobosea</taxon>
        <taxon>Tetramitia</taxon>
        <taxon>Eutetramitia</taxon>
        <taxon>Vahlkampfiidae</taxon>
        <taxon>Naegleria</taxon>
    </lineage>
</organism>
<evidence type="ECO:0000313" key="8">
    <source>
        <dbReference type="EMBL" id="KAF0983124.1"/>
    </source>
</evidence>
<accession>A0A6A5C9C2</accession>
<dbReference type="AlphaFoldDB" id="A0A6A5C9C2"/>
<feature type="binding site" evidence="7">
    <location>
        <position position="34"/>
    </location>
    <ligand>
        <name>Mg(2+)</name>
        <dbReference type="ChEBI" id="CHEBI:18420"/>
    </ligand>
</feature>
<dbReference type="Pfam" id="PF00503">
    <property type="entry name" value="G-alpha"/>
    <property type="match status" value="1"/>
</dbReference>
<dbReference type="GO" id="GO:0007188">
    <property type="term" value="P:adenylate cyclase-modulating G protein-coupled receptor signaling pathway"/>
    <property type="evidence" value="ECO:0007669"/>
    <property type="project" value="TreeGrafter"/>
</dbReference>
<dbReference type="GO" id="GO:0005737">
    <property type="term" value="C:cytoplasm"/>
    <property type="evidence" value="ECO:0007669"/>
    <property type="project" value="TreeGrafter"/>
</dbReference>
<dbReference type="InterPro" id="IPR027417">
    <property type="entry name" value="P-loop_NTPase"/>
</dbReference>
<dbReference type="PRINTS" id="PR00318">
    <property type="entry name" value="GPROTEINA"/>
</dbReference>
<dbReference type="GO" id="GO:0003924">
    <property type="term" value="F:GTPase activity"/>
    <property type="evidence" value="ECO:0007669"/>
    <property type="project" value="InterPro"/>
</dbReference>
<feature type="binding site" evidence="6">
    <location>
        <begin position="259"/>
        <end position="262"/>
    </location>
    <ligand>
        <name>GTP</name>
        <dbReference type="ChEBI" id="CHEBI:37565"/>
    </ligand>
</feature>
<dbReference type="RefSeq" id="XP_044567837.1">
    <property type="nucleotide sequence ID" value="XM_044701475.1"/>
</dbReference>
<protein>
    <submittedName>
        <fullName evidence="8">Uncharacterized protein</fullName>
    </submittedName>
</protein>
<evidence type="ECO:0000256" key="2">
    <source>
        <dbReference type="ARBA" id="ARBA00022741"/>
    </source>
</evidence>
<evidence type="ECO:0000256" key="5">
    <source>
        <dbReference type="ARBA" id="ARBA00023224"/>
    </source>
</evidence>
<keyword evidence="2 6" id="KW-0547">Nucleotide-binding</keyword>
<feature type="binding site" evidence="6">
    <location>
        <position position="315"/>
    </location>
    <ligand>
        <name>GTP</name>
        <dbReference type="ChEBI" id="CHEBI:37565"/>
    </ligand>
</feature>
<dbReference type="OMA" id="MRIIHDV"/>
<dbReference type="GO" id="GO:0031683">
    <property type="term" value="F:G-protein beta/gamma-subunit complex binding"/>
    <property type="evidence" value="ECO:0007669"/>
    <property type="project" value="InterPro"/>
</dbReference>
<dbReference type="VEuPathDB" id="AmoebaDB:NF0112340"/>
<dbReference type="SMART" id="SM00275">
    <property type="entry name" value="G_alpha"/>
    <property type="match status" value="1"/>
</dbReference>
<dbReference type="GeneID" id="68118317"/>
<dbReference type="VEuPathDB" id="AmoebaDB:NfTy_017010"/>
<dbReference type="GO" id="GO:0005834">
    <property type="term" value="C:heterotrimeric G-protein complex"/>
    <property type="evidence" value="ECO:0007669"/>
    <property type="project" value="TreeGrafter"/>
</dbReference>
<evidence type="ECO:0000256" key="7">
    <source>
        <dbReference type="PIRSR" id="PIRSR601019-2"/>
    </source>
</evidence>
<feature type="binding site" evidence="6">
    <location>
        <begin position="140"/>
        <end position="141"/>
    </location>
    <ligand>
        <name>GTP</name>
        <dbReference type="ChEBI" id="CHEBI:37565"/>
    </ligand>
</feature>
<dbReference type="PROSITE" id="PS51882">
    <property type="entry name" value="G_ALPHA"/>
    <property type="match status" value="1"/>
</dbReference>
<dbReference type="GO" id="GO:0001664">
    <property type="term" value="F:G protein-coupled receptor binding"/>
    <property type="evidence" value="ECO:0007669"/>
    <property type="project" value="TreeGrafter"/>
</dbReference>
<dbReference type="EMBL" id="VFQX01000007">
    <property type="protein sequence ID" value="KAF0983124.1"/>
    <property type="molecule type" value="Genomic_DNA"/>
</dbReference>
<dbReference type="GO" id="GO:0032502">
    <property type="term" value="P:developmental process"/>
    <property type="evidence" value="ECO:0007669"/>
    <property type="project" value="UniProtKB-ARBA"/>
</dbReference>
<dbReference type="CDD" id="cd00066">
    <property type="entry name" value="G-alpha"/>
    <property type="match status" value="1"/>
</dbReference>
<dbReference type="FunFam" id="1.10.400.10:FF:000007">
    <property type="entry name" value="Guanine nucleotide-binding protein subunit alpha"/>
    <property type="match status" value="1"/>
</dbReference>
<keyword evidence="9" id="KW-1185">Reference proteome</keyword>
<keyword evidence="3 7" id="KW-0460">Magnesium</keyword>
<comment type="caution">
    <text evidence="8">The sequence shown here is derived from an EMBL/GenBank/DDBJ whole genome shotgun (WGS) entry which is preliminary data.</text>
</comment>
<keyword evidence="5" id="KW-0807">Transducer</keyword>
<dbReference type="SUPFAM" id="SSF52540">
    <property type="entry name" value="P-loop containing nucleoside triphosphate hydrolases"/>
    <property type="match status" value="1"/>
</dbReference>
<dbReference type="FunFam" id="3.40.50.300:FF:000692">
    <property type="entry name" value="Guanine nucleotide-binding protein subunit alpha"/>
    <property type="match status" value="1"/>
</dbReference>
<feature type="binding site" evidence="6">
    <location>
        <begin position="190"/>
        <end position="194"/>
    </location>
    <ligand>
        <name>GTP</name>
        <dbReference type="ChEBI" id="CHEBI:37565"/>
    </ligand>
</feature>
<dbReference type="InterPro" id="IPR011025">
    <property type="entry name" value="GproteinA_insert"/>
</dbReference>
<name>A0A6A5C9C2_NAEFO</name>
<dbReference type="PANTHER" id="PTHR10218">
    <property type="entry name" value="GTP-BINDING PROTEIN ALPHA SUBUNIT"/>
    <property type="match status" value="1"/>
</dbReference>
<evidence type="ECO:0000256" key="3">
    <source>
        <dbReference type="ARBA" id="ARBA00022842"/>
    </source>
</evidence>
<dbReference type="SUPFAM" id="SSF47895">
    <property type="entry name" value="Transducin (alpha subunit), insertion domain"/>
    <property type="match status" value="1"/>
</dbReference>